<evidence type="ECO:0000313" key="2">
    <source>
        <dbReference type="Proteomes" id="UP000181917"/>
    </source>
</evidence>
<reference evidence="1 2" key="1">
    <citation type="submission" date="2016-10" db="EMBL/GenBank/DDBJ databases">
        <authorList>
            <person name="de Groot N.N."/>
        </authorList>
    </citation>
    <scope>NUCLEOTIDE SEQUENCE [LARGE SCALE GENOMIC DNA]</scope>
    <source>
        <strain evidence="1 2">DSM 20117</strain>
    </source>
</reference>
<gene>
    <name evidence="1" type="ORF">SAMN04489742_1198</name>
</gene>
<dbReference type="RefSeq" id="WP_074699644.1">
    <property type="nucleotide sequence ID" value="NZ_CP018863.1"/>
</dbReference>
<organism evidence="1 2">
    <name type="scientific">Crystallibacter crystallopoietes</name>
    <dbReference type="NCBI Taxonomy" id="37928"/>
    <lineage>
        <taxon>Bacteria</taxon>
        <taxon>Bacillati</taxon>
        <taxon>Actinomycetota</taxon>
        <taxon>Actinomycetes</taxon>
        <taxon>Micrococcales</taxon>
        <taxon>Micrococcaceae</taxon>
        <taxon>Crystallibacter</taxon>
    </lineage>
</organism>
<protein>
    <recommendedName>
        <fullName evidence="3">DNA-binding transcriptional regulator, MarR family</fullName>
    </recommendedName>
</protein>
<dbReference type="Proteomes" id="UP000181917">
    <property type="component" value="Unassembled WGS sequence"/>
</dbReference>
<evidence type="ECO:0000313" key="1">
    <source>
        <dbReference type="EMBL" id="SDQ45916.1"/>
    </source>
</evidence>
<evidence type="ECO:0008006" key="3">
    <source>
        <dbReference type="Google" id="ProtNLM"/>
    </source>
</evidence>
<dbReference type="InterPro" id="IPR036390">
    <property type="entry name" value="WH_DNA-bd_sf"/>
</dbReference>
<dbReference type="SUPFAM" id="SSF46785">
    <property type="entry name" value="Winged helix' DNA-binding domain"/>
    <property type="match status" value="1"/>
</dbReference>
<proteinExistence type="predicted"/>
<sequence length="139" mass="15752">MAANRPIGFWLRLVDGLINEQFDATVEEHGVTRRQWQIMNVLAEAPATAAELNESLKPFFTQTAEESSAEHLDELLESNWITDDDGKYSLTELGRKSLTLLGDVVDRNRKQVTEGVSDREYEATLDVLQRMARNLGWEG</sequence>
<dbReference type="EMBL" id="FNKH01000002">
    <property type="protein sequence ID" value="SDQ45916.1"/>
    <property type="molecule type" value="Genomic_DNA"/>
</dbReference>
<dbReference type="AlphaFoldDB" id="A0A1H1B3B6"/>
<name>A0A1H1B3B6_9MICC</name>
<keyword evidence="2" id="KW-1185">Reference proteome</keyword>
<dbReference type="Gene3D" id="1.10.10.10">
    <property type="entry name" value="Winged helix-like DNA-binding domain superfamily/Winged helix DNA-binding domain"/>
    <property type="match status" value="1"/>
</dbReference>
<dbReference type="KEGG" id="acry:AC20117_11360"/>
<dbReference type="STRING" id="37928.SAMN04489742_1198"/>
<accession>A0A1H1B3B6</accession>
<dbReference type="OrthoDB" id="3697068at2"/>
<dbReference type="InterPro" id="IPR036388">
    <property type="entry name" value="WH-like_DNA-bd_sf"/>
</dbReference>